<dbReference type="Gramene" id="KGN57824">
    <property type="protein sequence ID" value="KGN57824"/>
    <property type="gene ID" value="Csa_3G331340"/>
</dbReference>
<comment type="similarity">
    <text evidence="1">Belongs to the MLP family.</text>
</comment>
<dbReference type="SMART" id="SM01037">
    <property type="entry name" value="Bet_v_1"/>
    <property type="match status" value="1"/>
</dbReference>
<dbReference type="InterPro" id="IPR052006">
    <property type="entry name" value="MLP-like"/>
</dbReference>
<dbReference type="CDD" id="cd07816">
    <property type="entry name" value="Bet_v1-like"/>
    <property type="match status" value="1"/>
</dbReference>
<evidence type="ECO:0000256" key="1">
    <source>
        <dbReference type="ARBA" id="ARBA00038242"/>
    </source>
</evidence>
<protein>
    <recommendedName>
        <fullName evidence="2">Bet v I/Major latex protein domain-containing protein</fullName>
    </recommendedName>
</protein>
<dbReference type="PANTHER" id="PTHR31338:SF16">
    <property type="entry name" value="POLYKETIDE CYCLASE_DEHYDRASE AND LIPID TRANSPORT SUPERFAMILY PROTEIN"/>
    <property type="match status" value="1"/>
</dbReference>
<evidence type="ECO:0000313" key="3">
    <source>
        <dbReference type="EMBL" id="KGN57824.1"/>
    </source>
</evidence>
<dbReference type="GO" id="GO:0006952">
    <property type="term" value="P:defense response"/>
    <property type="evidence" value="ECO:0007669"/>
    <property type="project" value="InterPro"/>
</dbReference>
<dbReference type="SUPFAM" id="SSF55961">
    <property type="entry name" value="Bet v1-like"/>
    <property type="match status" value="1"/>
</dbReference>
<reference evidence="3 4" key="3">
    <citation type="journal article" date="2010" name="BMC Genomics">
        <title>Transcriptome sequencing and comparative analysis of cucumber flowers with different sex types.</title>
        <authorList>
            <person name="Guo S."/>
            <person name="Zheng Y."/>
            <person name="Joung J.G."/>
            <person name="Liu S."/>
            <person name="Zhang Z."/>
            <person name="Crasta O.R."/>
            <person name="Sobral B.W."/>
            <person name="Xu Y."/>
            <person name="Huang S."/>
            <person name="Fei Z."/>
        </authorList>
    </citation>
    <scope>NUCLEOTIDE SEQUENCE [LARGE SCALE GENOMIC DNA]</scope>
    <source>
        <strain evidence="4">cv. 9930</strain>
    </source>
</reference>
<dbReference type="OMA" id="ETRTICH"/>
<reference evidence="3 4" key="4">
    <citation type="journal article" date="2011" name="BMC Genomics">
        <title>RNA-Seq improves annotation of protein-coding genes in the cucumber genome.</title>
        <authorList>
            <person name="Li Z."/>
            <person name="Zhang Z."/>
            <person name="Yan P."/>
            <person name="Huang S."/>
            <person name="Fei Z."/>
            <person name="Lin K."/>
        </authorList>
    </citation>
    <scope>NUCLEOTIDE SEQUENCE [LARGE SCALE GENOMIC DNA]</scope>
    <source>
        <strain evidence="4">cv. 9930</strain>
    </source>
</reference>
<accession>A0A0A0LA22</accession>
<proteinExistence type="inferred from homology"/>
<gene>
    <name evidence="3" type="ORF">Csa_3G331340</name>
</gene>
<sequence length="165" mass="18856">MDMKNEQDLKLNFKMAQIAKISEQVQLKCSGHKFYDFFTNKMDSVIQMFPHIVTSYKILEGNGFAHGSVIHLKYNIGGPAEIKERLAFDDANKSIAFEVFEGDLFRDFEVFKMKMQVINEKGSNGSSVNWSIEFVKENEDVAAPHHYLTIAAQTSKTLDDYLCNN</sequence>
<keyword evidence="4" id="KW-1185">Reference proteome</keyword>
<dbReference type="InterPro" id="IPR023393">
    <property type="entry name" value="START-like_dom_sf"/>
</dbReference>
<reference evidence="3 4" key="1">
    <citation type="journal article" date="2009" name="Nat. Genet.">
        <title>The genome of the cucumber, Cucumis sativus L.</title>
        <authorList>
            <person name="Huang S."/>
            <person name="Li R."/>
            <person name="Zhang Z."/>
            <person name="Li L."/>
            <person name="Gu X."/>
            <person name="Fan W."/>
            <person name="Lucas W.J."/>
            <person name="Wang X."/>
            <person name="Xie B."/>
            <person name="Ni P."/>
            <person name="Ren Y."/>
            <person name="Zhu H."/>
            <person name="Li J."/>
            <person name="Lin K."/>
            <person name="Jin W."/>
            <person name="Fei Z."/>
            <person name="Li G."/>
            <person name="Staub J."/>
            <person name="Kilian A."/>
            <person name="van der Vossen E.A."/>
            <person name="Wu Y."/>
            <person name="Guo J."/>
            <person name="He J."/>
            <person name="Jia Z."/>
            <person name="Ren Y."/>
            <person name="Tian G."/>
            <person name="Lu Y."/>
            <person name="Ruan J."/>
            <person name="Qian W."/>
            <person name="Wang M."/>
            <person name="Huang Q."/>
            <person name="Li B."/>
            <person name="Xuan Z."/>
            <person name="Cao J."/>
            <person name="Asan"/>
            <person name="Wu Z."/>
            <person name="Zhang J."/>
            <person name="Cai Q."/>
            <person name="Bai Y."/>
            <person name="Zhao B."/>
            <person name="Han Y."/>
            <person name="Li Y."/>
            <person name="Li X."/>
            <person name="Wang S."/>
            <person name="Shi Q."/>
            <person name="Liu S."/>
            <person name="Cho W.K."/>
            <person name="Kim J.Y."/>
            <person name="Xu Y."/>
            <person name="Heller-Uszynska K."/>
            <person name="Miao H."/>
            <person name="Cheng Z."/>
            <person name="Zhang S."/>
            <person name="Wu J."/>
            <person name="Yang Y."/>
            <person name="Kang H."/>
            <person name="Li M."/>
            <person name="Liang H."/>
            <person name="Ren X."/>
            <person name="Shi Z."/>
            <person name="Wen M."/>
            <person name="Jian M."/>
            <person name="Yang H."/>
            <person name="Zhang G."/>
            <person name="Yang Z."/>
            <person name="Chen R."/>
            <person name="Liu S."/>
            <person name="Li J."/>
            <person name="Ma L."/>
            <person name="Liu H."/>
            <person name="Zhou Y."/>
            <person name="Zhao J."/>
            <person name="Fang X."/>
            <person name="Li G."/>
            <person name="Fang L."/>
            <person name="Li Y."/>
            <person name="Liu D."/>
            <person name="Zheng H."/>
            <person name="Zhang Y."/>
            <person name="Qin N."/>
            <person name="Li Z."/>
            <person name="Yang G."/>
            <person name="Yang S."/>
            <person name="Bolund L."/>
            <person name="Kristiansen K."/>
            <person name="Zheng H."/>
            <person name="Li S."/>
            <person name="Zhang X."/>
            <person name="Yang H."/>
            <person name="Wang J."/>
            <person name="Sun R."/>
            <person name="Zhang B."/>
            <person name="Jiang S."/>
            <person name="Wang J."/>
            <person name="Du Y."/>
            <person name="Li S."/>
        </authorList>
    </citation>
    <scope>NUCLEOTIDE SEQUENCE [LARGE SCALE GENOMIC DNA]</scope>
    <source>
        <strain evidence="4">cv. 9930</strain>
    </source>
</reference>
<dbReference type="Pfam" id="PF00407">
    <property type="entry name" value="Bet_v_1"/>
    <property type="match status" value="1"/>
</dbReference>
<dbReference type="Proteomes" id="UP000029981">
    <property type="component" value="Chromosome 3"/>
</dbReference>
<dbReference type="PANTHER" id="PTHR31338">
    <property type="entry name" value="POLYKETIDE CYCLASE/DEHYDRASE AND LIPID TRANSPORT SUPERFAMILY PROTEIN"/>
    <property type="match status" value="1"/>
</dbReference>
<name>A0A0A0LA22_CUCSA</name>
<dbReference type="STRING" id="3659.A0A0A0LA22"/>
<dbReference type="InterPro" id="IPR000916">
    <property type="entry name" value="Bet_v_I/MLP"/>
</dbReference>
<evidence type="ECO:0000313" key="4">
    <source>
        <dbReference type="Proteomes" id="UP000029981"/>
    </source>
</evidence>
<dbReference type="EMBL" id="CM002924">
    <property type="protein sequence ID" value="KGN57824.1"/>
    <property type="molecule type" value="Genomic_DNA"/>
</dbReference>
<dbReference type="AlphaFoldDB" id="A0A0A0LA22"/>
<feature type="domain" description="Bet v I/Major latex protein" evidence="2">
    <location>
        <begin position="16"/>
        <end position="165"/>
    </location>
</feature>
<organism evidence="3 4">
    <name type="scientific">Cucumis sativus</name>
    <name type="common">Cucumber</name>
    <dbReference type="NCBI Taxonomy" id="3659"/>
    <lineage>
        <taxon>Eukaryota</taxon>
        <taxon>Viridiplantae</taxon>
        <taxon>Streptophyta</taxon>
        <taxon>Embryophyta</taxon>
        <taxon>Tracheophyta</taxon>
        <taxon>Spermatophyta</taxon>
        <taxon>Magnoliopsida</taxon>
        <taxon>eudicotyledons</taxon>
        <taxon>Gunneridae</taxon>
        <taxon>Pentapetalae</taxon>
        <taxon>rosids</taxon>
        <taxon>fabids</taxon>
        <taxon>Cucurbitales</taxon>
        <taxon>Cucurbitaceae</taxon>
        <taxon>Benincaseae</taxon>
        <taxon>Cucumis</taxon>
    </lineage>
</organism>
<evidence type="ECO:0000259" key="2">
    <source>
        <dbReference type="SMART" id="SM01037"/>
    </source>
</evidence>
<reference evidence="3 4" key="2">
    <citation type="journal article" date="2009" name="PLoS ONE">
        <title>An integrated genetic and cytogenetic map of the cucumber genome.</title>
        <authorList>
            <person name="Ren Y."/>
            <person name="Zhang Z."/>
            <person name="Liu J."/>
            <person name="Staub J.E."/>
            <person name="Han Y."/>
            <person name="Cheng Z."/>
            <person name="Li X."/>
            <person name="Lu J."/>
            <person name="Miao H."/>
            <person name="Kang H."/>
            <person name="Xie B."/>
            <person name="Gu X."/>
            <person name="Wang X."/>
            <person name="Du Y."/>
            <person name="Jin W."/>
            <person name="Huang S."/>
        </authorList>
    </citation>
    <scope>NUCLEOTIDE SEQUENCE [LARGE SCALE GENOMIC DNA]</scope>
    <source>
        <strain evidence="4">cv. 9930</strain>
    </source>
</reference>
<dbReference type="Gene3D" id="3.30.530.20">
    <property type="match status" value="1"/>
</dbReference>